<organism evidence="10 11">
    <name type="scientific">Leucobacter coleopterorum</name>
    <dbReference type="NCBI Taxonomy" id="2714933"/>
    <lineage>
        <taxon>Bacteria</taxon>
        <taxon>Bacillati</taxon>
        <taxon>Actinomycetota</taxon>
        <taxon>Actinomycetes</taxon>
        <taxon>Micrococcales</taxon>
        <taxon>Microbacteriaceae</taxon>
        <taxon>Leucobacter</taxon>
    </lineage>
</organism>
<dbReference type="InterPro" id="IPR002716">
    <property type="entry name" value="PIN_dom"/>
</dbReference>
<reference evidence="10 11" key="1">
    <citation type="submission" date="2020-03" db="EMBL/GenBank/DDBJ databases">
        <title>Leucobacter sp. nov., isolated from beetles.</title>
        <authorList>
            <person name="Hyun D.-W."/>
            <person name="Bae J.-W."/>
        </authorList>
    </citation>
    <scope>NUCLEOTIDE SEQUENCE [LARGE SCALE GENOMIC DNA]</scope>
    <source>
        <strain evidence="10 11">HDW9A</strain>
    </source>
</reference>
<dbReference type="EMBL" id="CP049933">
    <property type="protein sequence ID" value="QIM18773.1"/>
    <property type="molecule type" value="Genomic_DNA"/>
</dbReference>
<evidence type="ECO:0000256" key="3">
    <source>
        <dbReference type="ARBA" id="ARBA00022722"/>
    </source>
</evidence>
<dbReference type="Proteomes" id="UP000503441">
    <property type="component" value="Chromosome"/>
</dbReference>
<keyword evidence="6 8" id="KW-0460">Magnesium</keyword>
<evidence type="ECO:0000256" key="4">
    <source>
        <dbReference type="ARBA" id="ARBA00022723"/>
    </source>
</evidence>
<evidence type="ECO:0000256" key="6">
    <source>
        <dbReference type="ARBA" id="ARBA00022842"/>
    </source>
</evidence>
<dbReference type="InterPro" id="IPR022907">
    <property type="entry name" value="VapC_family"/>
</dbReference>
<evidence type="ECO:0000313" key="10">
    <source>
        <dbReference type="EMBL" id="QIM18773.1"/>
    </source>
</evidence>
<evidence type="ECO:0000256" key="7">
    <source>
        <dbReference type="ARBA" id="ARBA00038093"/>
    </source>
</evidence>
<dbReference type="HAMAP" id="MF_00265">
    <property type="entry name" value="VapC_Nob1"/>
    <property type="match status" value="1"/>
</dbReference>
<evidence type="ECO:0000256" key="2">
    <source>
        <dbReference type="ARBA" id="ARBA00022649"/>
    </source>
</evidence>
<name>A0ABX6JYT9_9MICO</name>
<dbReference type="InterPro" id="IPR029060">
    <property type="entry name" value="PIN-like_dom_sf"/>
</dbReference>
<dbReference type="EC" id="3.1.-.-" evidence="8"/>
<comment type="function">
    <text evidence="8">Toxic component of a toxin-antitoxin (TA) system. An RNase.</text>
</comment>
<keyword evidence="5 8" id="KW-0378">Hydrolase</keyword>
<evidence type="ECO:0000313" key="11">
    <source>
        <dbReference type="Proteomes" id="UP000503441"/>
    </source>
</evidence>
<dbReference type="PANTHER" id="PTHR33653">
    <property type="entry name" value="RIBONUCLEASE VAPC2"/>
    <property type="match status" value="1"/>
</dbReference>
<comment type="cofactor">
    <cofactor evidence="1 8">
        <name>Mg(2+)</name>
        <dbReference type="ChEBI" id="CHEBI:18420"/>
    </cofactor>
</comment>
<accession>A0ABX6JYT9</accession>
<gene>
    <name evidence="8" type="primary">vapC</name>
    <name evidence="10" type="ORF">G7066_09475</name>
</gene>
<keyword evidence="8" id="KW-0800">Toxin</keyword>
<dbReference type="InterPro" id="IPR050556">
    <property type="entry name" value="Type_II_TA_system_RNase"/>
</dbReference>
<dbReference type="Gene3D" id="3.40.50.1010">
    <property type="entry name" value="5'-nuclease"/>
    <property type="match status" value="1"/>
</dbReference>
<evidence type="ECO:0000256" key="8">
    <source>
        <dbReference type="HAMAP-Rule" id="MF_00265"/>
    </source>
</evidence>
<evidence type="ECO:0000256" key="1">
    <source>
        <dbReference type="ARBA" id="ARBA00001946"/>
    </source>
</evidence>
<feature type="binding site" evidence="8">
    <location>
        <position position="110"/>
    </location>
    <ligand>
        <name>Mg(2+)</name>
        <dbReference type="ChEBI" id="CHEBI:18420"/>
    </ligand>
</feature>
<sequence length="145" mass="15899">MSRNASIRMIIIDTNVWSEALRTEPNPTVLNWLRNHAVEATLTAVSVFEMRLGASLLAQGSRRTDLEIQIERLCSEMSSRTLSYDSTSTIEHAKFAAAARVGGRALSCEDGQILGIAAAHGCKIATQNVRDFEGFGIHIVDPWRG</sequence>
<dbReference type="PANTHER" id="PTHR33653:SF1">
    <property type="entry name" value="RIBONUCLEASE VAPC2"/>
    <property type="match status" value="1"/>
</dbReference>
<dbReference type="Pfam" id="PF01850">
    <property type="entry name" value="PIN"/>
    <property type="match status" value="1"/>
</dbReference>
<evidence type="ECO:0000259" key="9">
    <source>
        <dbReference type="Pfam" id="PF01850"/>
    </source>
</evidence>
<keyword evidence="4 8" id="KW-0479">Metal-binding</keyword>
<comment type="similarity">
    <text evidence="7 8">Belongs to the PINc/VapC protein family.</text>
</comment>
<dbReference type="SUPFAM" id="SSF88723">
    <property type="entry name" value="PIN domain-like"/>
    <property type="match status" value="1"/>
</dbReference>
<proteinExistence type="inferred from homology"/>
<feature type="domain" description="PIN" evidence="9">
    <location>
        <begin position="10"/>
        <end position="130"/>
    </location>
</feature>
<feature type="binding site" evidence="8">
    <location>
        <position position="13"/>
    </location>
    <ligand>
        <name>Mg(2+)</name>
        <dbReference type="ChEBI" id="CHEBI:18420"/>
    </ligand>
</feature>
<evidence type="ECO:0000256" key="5">
    <source>
        <dbReference type="ARBA" id="ARBA00022801"/>
    </source>
</evidence>
<keyword evidence="11" id="KW-1185">Reference proteome</keyword>
<keyword evidence="2 8" id="KW-1277">Toxin-antitoxin system</keyword>
<keyword evidence="3 8" id="KW-0540">Nuclease</keyword>
<protein>
    <recommendedName>
        <fullName evidence="8">Ribonuclease VapC</fullName>
        <shortName evidence="8">RNase VapC</shortName>
        <ecNumber evidence="8">3.1.-.-</ecNumber>
    </recommendedName>
    <alternativeName>
        <fullName evidence="8">Toxin VapC</fullName>
    </alternativeName>
</protein>